<evidence type="ECO:0000256" key="1">
    <source>
        <dbReference type="SAM" id="Phobius"/>
    </source>
</evidence>
<dbReference type="EMBL" id="PFKX01000043">
    <property type="protein sequence ID" value="PIY58243.1"/>
    <property type="molecule type" value="Genomic_DNA"/>
</dbReference>
<proteinExistence type="predicted"/>
<comment type="caution">
    <text evidence="2">The sequence shown here is derived from an EMBL/GenBank/DDBJ whole genome shotgun (WGS) entry which is preliminary data.</text>
</comment>
<keyword evidence="1" id="KW-0812">Transmembrane</keyword>
<feature type="transmembrane region" description="Helical" evidence="1">
    <location>
        <begin position="12"/>
        <end position="31"/>
    </location>
</feature>
<evidence type="ECO:0000313" key="2">
    <source>
        <dbReference type="EMBL" id="PIY58243.1"/>
    </source>
</evidence>
<keyword evidence="1" id="KW-1133">Transmembrane helix</keyword>
<accession>A0A2M7Q4D6</accession>
<protein>
    <submittedName>
        <fullName evidence="2">Uncharacterized protein</fullName>
    </submittedName>
</protein>
<dbReference type="Proteomes" id="UP000230732">
    <property type="component" value="Unassembled WGS sequence"/>
</dbReference>
<organism evidence="2 3">
    <name type="scientific">Candidatus Yonathbacteria bacterium CG_4_10_14_0_8_um_filter_43_17</name>
    <dbReference type="NCBI Taxonomy" id="1975099"/>
    <lineage>
        <taxon>Bacteria</taxon>
        <taxon>Candidatus Yonathiibacteriota</taxon>
    </lineage>
</organism>
<keyword evidence="1" id="KW-0472">Membrane</keyword>
<feature type="transmembrane region" description="Helical" evidence="1">
    <location>
        <begin position="37"/>
        <end position="60"/>
    </location>
</feature>
<reference evidence="3" key="1">
    <citation type="submission" date="2017-09" db="EMBL/GenBank/DDBJ databases">
        <title>Depth-based differentiation of microbial function through sediment-hosted aquifers and enrichment of novel symbionts in the deep terrestrial subsurface.</title>
        <authorList>
            <person name="Probst A.J."/>
            <person name="Ladd B."/>
            <person name="Jarett J.K."/>
            <person name="Geller-Mcgrath D.E."/>
            <person name="Sieber C.M.K."/>
            <person name="Emerson J.B."/>
            <person name="Anantharaman K."/>
            <person name="Thomas B.C."/>
            <person name="Malmstrom R."/>
            <person name="Stieglmeier M."/>
            <person name="Klingl A."/>
            <person name="Woyke T."/>
            <person name="Ryan C.M."/>
            <person name="Banfield J.F."/>
        </authorList>
    </citation>
    <scope>NUCLEOTIDE SEQUENCE [LARGE SCALE GENOMIC DNA]</scope>
</reference>
<sequence length="114" mass="13544">MFNDTDDDLIERNFTFFVLKIFALIGLNLFLSEKFEAYNNLVNVIIFNSGAICLWFALWLEKTSRLYQKNLRKLPTTAKSAETPESREKDRRYREMTRSDACNCKKTGMRELQW</sequence>
<name>A0A2M7Q4D6_9BACT</name>
<gene>
    <name evidence="2" type="ORF">COY98_02370</name>
</gene>
<evidence type="ECO:0000313" key="3">
    <source>
        <dbReference type="Proteomes" id="UP000230732"/>
    </source>
</evidence>
<dbReference type="AlphaFoldDB" id="A0A2M7Q4D6"/>